<feature type="coiled-coil region" evidence="1">
    <location>
        <begin position="163"/>
        <end position="193"/>
    </location>
</feature>
<dbReference type="GeneID" id="101951220"/>
<feature type="coiled-coil region" evidence="1">
    <location>
        <begin position="363"/>
        <end position="432"/>
    </location>
</feature>
<dbReference type="PANTHER" id="PTHR28663">
    <property type="entry name" value="COILED-COIL DOMAIN-CONTAINING PROTEIN 173"/>
    <property type="match status" value="1"/>
</dbReference>
<organism evidence="3 4">
    <name type="scientific">Chrysemys picta bellii</name>
    <name type="common">Western painted turtle</name>
    <name type="synonym">Emys bellii</name>
    <dbReference type="NCBI Taxonomy" id="8478"/>
    <lineage>
        <taxon>Eukaryota</taxon>
        <taxon>Metazoa</taxon>
        <taxon>Chordata</taxon>
        <taxon>Craniata</taxon>
        <taxon>Vertebrata</taxon>
        <taxon>Euteleostomi</taxon>
        <taxon>Archelosauria</taxon>
        <taxon>Testudinata</taxon>
        <taxon>Testudines</taxon>
        <taxon>Cryptodira</taxon>
        <taxon>Durocryptodira</taxon>
        <taxon>Testudinoidea</taxon>
        <taxon>Emydidae</taxon>
        <taxon>Chrysemys</taxon>
    </lineage>
</organism>
<reference evidence="3" key="2">
    <citation type="submission" date="2025-09" db="UniProtKB">
        <authorList>
            <consortium name="Ensembl"/>
        </authorList>
    </citation>
    <scope>IDENTIFICATION</scope>
</reference>
<dbReference type="PANTHER" id="PTHR28663:SF1">
    <property type="entry name" value="CILIA- AND FLAGELLA- ASSOCIATED PROTEIN 210"/>
    <property type="match status" value="1"/>
</dbReference>
<gene>
    <name evidence="3" type="primary">CFAP210</name>
</gene>
<proteinExistence type="predicted"/>
<sequence length="622" mass="73324">MRQLRSSSSDTEPARFRLRPAKSRDTPLRQSRRLSPSVFRLPGNRGTRCTSEPGAALPRLQRVMDSAARPAALYGRRKGQRLEPTSANGLEEYNAPDSIFLPNGVDLRQVTVLPKAEWVRIRDSVDSAAREAARIHAERKERKDMHLRSKAVVKNWPNTIAGQAQRKLKARKLREEKEEEERKLLDLEEAQFQAAKRKEAIEQAKTYQYYQNERVKGLHKALLLTEVLKERDAQIEFKKTKPDIYKKKEEEMEREREKAILKEQEKAYERYMNRQALCRDHLEQIKEHKHQAELDKLEAKKEGEEIQRLTKLYELEVQRENEKKLEEKLEHRRMHCAHVADQDILKAVQEQKQEEENDKIRAHFKAKQNMAKLRREKEAEMNRLMQERRDIITNHLAAQMKQTFERIDERVARDVAEREAEWEKELKEREEKTKAELKSIAEHRATVIKMKGEREKEAILEGKEKLRELMEADRIYLEMEKDKKRRNRNENIKMQKTQIQQMAEKRAKEQHEKQAELDYEAQKEVITICKEQEFQEYANQVIDSESKTTRNIYPLLKAAKEGHGGGHGPVYRERGGIRPSYQARDINGTQLPSYNCNTTEEIKELNTNGNIQQAKGRLGFTW</sequence>
<feature type="region of interest" description="Disordered" evidence="2">
    <location>
        <begin position="1"/>
        <end position="53"/>
    </location>
</feature>
<evidence type="ECO:0000313" key="3">
    <source>
        <dbReference type="Ensembl" id="ENSCPBP00000008359.1"/>
    </source>
</evidence>
<accession>A0A8C3FGN7</accession>
<reference evidence="3" key="1">
    <citation type="submission" date="2025-08" db="UniProtKB">
        <authorList>
            <consortium name="Ensembl"/>
        </authorList>
    </citation>
    <scope>IDENTIFICATION</scope>
</reference>
<keyword evidence="4" id="KW-1185">Reference proteome</keyword>
<name>A0A8C3FGN7_CHRPI</name>
<dbReference type="Ensembl" id="ENSCPBT00000010056.1">
    <property type="protein sequence ID" value="ENSCPBP00000008359.1"/>
    <property type="gene ID" value="ENSCPBG00000006534.1"/>
</dbReference>
<dbReference type="OMA" id="EMHFRSQ"/>
<dbReference type="AlphaFoldDB" id="A0A8C3FGN7"/>
<evidence type="ECO:0000313" key="4">
    <source>
        <dbReference type="Proteomes" id="UP000694380"/>
    </source>
</evidence>
<keyword evidence="1" id="KW-0175">Coiled coil</keyword>
<dbReference type="KEGG" id="cpic:101951220"/>
<protein>
    <submittedName>
        <fullName evidence="3">Uncharacterized protein</fullName>
    </submittedName>
</protein>
<dbReference type="GO" id="GO:0005879">
    <property type="term" value="C:axonemal microtubule"/>
    <property type="evidence" value="ECO:0007669"/>
    <property type="project" value="TreeGrafter"/>
</dbReference>
<dbReference type="GeneTree" id="ENSGT00940000167377"/>
<dbReference type="InterPro" id="IPR039986">
    <property type="entry name" value="CFAP210"/>
</dbReference>
<dbReference type="OrthoDB" id="331765at2759"/>
<evidence type="ECO:0000256" key="1">
    <source>
        <dbReference type="SAM" id="Coils"/>
    </source>
</evidence>
<dbReference type="Proteomes" id="UP000694380">
    <property type="component" value="Unplaced"/>
</dbReference>
<dbReference type="Pfam" id="PF13868">
    <property type="entry name" value="TPH"/>
    <property type="match status" value="1"/>
</dbReference>
<feature type="compositionally biased region" description="Polar residues" evidence="2">
    <location>
        <begin position="1"/>
        <end position="11"/>
    </location>
</feature>
<dbReference type="InterPro" id="IPR043597">
    <property type="entry name" value="TPH_dom"/>
</dbReference>
<evidence type="ECO:0000256" key="2">
    <source>
        <dbReference type="SAM" id="MobiDB-lite"/>
    </source>
</evidence>
<dbReference type="CTD" id="129881"/>
<feature type="coiled-coil region" evidence="1">
    <location>
        <begin position="245"/>
        <end position="332"/>
    </location>
</feature>